<dbReference type="NCBIfam" id="TIGR01967">
    <property type="entry name" value="DEAH_box_HrpA"/>
    <property type="match status" value="1"/>
</dbReference>
<feature type="compositionally biased region" description="Polar residues" evidence="7">
    <location>
        <begin position="33"/>
        <end position="42"/>
    </location>
</feature>
<dbReference type="GO" id="GO:0016787">
    <property type="term" value="F:hydrolase activity"/>
    <property type="evidence" value="ECO:0007669"/>
    <property type="project" value="UniProtKB-KW"/>
</dbReference>
<dbReference type="InterPro" id="IPR011545">
    <property type="entry name" value="DEAD/DEAH_box_helicase_dom"/>
</dbReference>
<evidence type="ECO:0000256" key="1">
    <source>
        <dbReference type="ARBA" id="ARBA00008792"/>
    </source>
</evidence>
<dbReference type="EMBL" id="JAJKFW010000059">
    <property type="protein sequence ID" value="MCC9644679.1"/>
    <property type="molecule type" value="Genomic_DNA"/>
</dbReference>
<dbReference type="Gene3D" id="3.40.50.300">
    <property type="entry name" value="P-loop containing nucleotide triphosphate hydrolases"/>
    <property type="match status" value="2"/>
</dbReference>
<feature type="compositionally biased region" description="Basic and acidic residues" evidence="7">
    <location>
        <begin position="530"/>
        <end position="548"/>
    </location>
</feature>
<dbReference type="CDD" id="cd18791">
    <property type="entry name" value="SF2_C_RHA"/>
    <property type="match status" value="1"/>
</dbReference>
<dbReference type="InterPro" id="IPR024590">
    <property type="entry name" value="HrpA_C"/>
</dbReference>
<keyword evidence="4 10" id="KW-0378">Hydrolase</keyword>
<dbReference type="SUPFAM" id="SSF52540">
    <property type="entry name" value="P-loop containing nucleoside triphosphate hydrolases"/>
    <property type="match status" value="1"/>
</dbReference>
<dbReference type="InterPro" id="IPR007502">
    <property type="entry name" value="Helicase-assoc_dom"/>
</dbReference>
<dbReference type="Pfam" id="PF21010">
    <property type="entry name" value="HA2_C"/>
    <property type="match status" value="1"/>
</dbReference>
<dbReference type="GO" id="GO:0003724">
    <property type="term" value="F:RNA helicase activity"/>
    <property type="evidence" value="ECO:0007669"/>
    <property type="project" value="UniProtKB-EC"/>
</dbReference>
<feature type="domain" description="Helicase C-terminal" evidence="9">
    <location>
        <begin position="282"/>
        <end position="451"/>
    </location>
</feature>
<evidence type="ECO:0000313" key="11">
    <source>
        <dbReference type="Proteomes" id="UP001430306"/>
    </source>
</evidence>
<dbReference type="InterPro" id="IPR010222">
    <property type="entry name" value="RNA_helicase_HrpA"/>
</dbReference>
<dbReference type="Pfam" id="PF04408">
    <property type="entry name" value="WHD_HA2"/>
    <property type="match status" value="1"/>
</dbReference>
<dbReference type="PROSITE" id="PS51194">
    <property type="entry name" value="HELICASE_CTER"/>
    <property type="match status" value="1"/>
</dbReference>
<dbReference type="Gene3D" id="1.20.120.1080">
    <property type="match status" value="1"/>
</dbReference>
<comment type="similarity">
    <text evidence="1">Belongs to the DEAD box helicase family. DEAH subfamily.</text>
</comment>
<proteinExistence type="inferred from homology"/>
<dbReference type="Pfam" id="PF00270">
    <property type="entry name" value="DEAD"/>
    <property type="match status" value="1"/>
</dbReference>
<dbReference type="RefSeq" id="WP_230276384.1">
    <property type="nucleotide sequence ID" value="NZ_JAJKFW010000059.1"/>
</dbReference>
<feature type="compositionally biased region" description="Polar residues" evidence="7">
    <location>
        <begin position="1"/>
        <end position="16"/>
    </location>
</feature>
<dbReference type="EC" id="3.6.4.13" evidence="2"/>
<dbReference type="Pfam" id="PF07717">
    <property type="entry name" value="OB_NTP_bind"/>
    <property type="match status" value="1"/>
</dbReference>
<dbReference type="Proteomes" id="UP001430306">
    <property type="component" value="Unassembled WGS sequence"/>
</dbReference>
<dbReference type="SMART" id="SM00490">
    <property type="entry name" value="HELICc"/>
    <property type="match status" value="1"/>
</dbReference>
<keyword evidence="3" id="KW-0547">Nucleotide-binding</keyword>
<feature type="domain" description="Helicase ATP-binding" evidence="8">
    <location>
        <begin position="67"/>
        <end position="230"/>
    </location>
</feature>
<feature type="region of interest" description="Disordered" evidence="7">
    <location>
        <begin position="1"/>
        <end position="49"/>
    </location>
</feature>
<dbReference type="InterPro" id="IPR014001">
    <property type="entry name" value="Helicase_ATP-bd"/>
</dbReference>
<dbReference type="PANTHER" id="PTHR18934">
    <property type="entry name" value="ATP-DEPENDENT RNA HELICASE"/>
    <property type="match status" value="1"/>
</dbReference>
<evidence type="ECO:0000256" key="4">
    <source>
        <dbReference type="ARBA" id="ARBA00022801"/>
    </source>
</evidence>
<evidence type="ECO:0000256" key="3">
    <source>
        <dbReference type="ARBA" id="ARBA00022741"/>
    </source>
</evidence>
<comment type="caution">
    <text evidence="10">The sequence shown here is derived from an EMBL/GenBank/DDBJ whole genome shotgun (WGS) entry which is preliminary data.</text>
</comment>
<dbReference type="InterPro" id="IPR048333">
    <property type="entry name" value="HA2_WH"/>
</dbReference>
<gene>
    <name evidence="10" type="primary">hrpA</name>
    <name evidence="10" type="ORF">LOC71_20595</name>
</gene>
<dbReference type="Pfam" id="PF11898">
    <property type="entry name" value="DUF3418"/>
    <property type="match status" value="1"/>
</dbReference>
<evidence type="ECO:0000256" key="2">
    <source>
        <dbReference type="ARBA" id="ARBA00012552"/>
    </source>
</evidence>
<name>A0ABS8NMS3_9BACT</name>
<dbReference type="InterPro" id="IPR002464">
    <property type="entry name" value="DNA/RNA_helicase_DEAH_CS"/>
</dbReference>
<dbReference type="PROSITE" id="PS00690">
    <property type="entry name" value="DEAH_ATP_HELICASE"/>
    <property type="match status" value="1"/>
</dbReference>
<reference evidence="10" key="1">
    <citation type="submission" date="2021-11" db="EMBL/GenBank/DDBJ databases">
        <title>Genome sequence.</title>
        <authorList>
            <person name="Sun Q."/>
        </authorList>
    </citation>
    <scope>NUCLEOTIDE SEQUENCE</scope>
    <source>
        <strain evidence="10">JC740</strain>
    </source>
</reference>
<sequence>MNQKSNPLQKPHSPSLSPDVELPPVDLDAASRSGASVKSSAPTEPDTPIKIEYPAELPITAHRDSILDLLAEHQVLVICGETGSGKSTQLPKMLLDAGLGEQGMVGHTQPRRLAARSIATRLAEETQTRLGDAVGYQVRFGDQTSDRTKIKLMTDGILLAETRSDRDLRAYSAIIIDEAHERSLNIDFLLGYLRQLIDRRPELKVIITSATIDAERFAEHFGTLDPSQNADSDDAIVPAPILQVEGRGYPVELRYLPWEDVAGEDAEVDGRHYDLSRHVIGGLDALSRDGSGDTLVFLPTERDIREVSHRVAGHYKRMGLTNRVELLPLYARLPQSQQQAIFHPSGNKRRIIFATNVAESSLTVPGIRYVIDSGTARISRYSARTKVQRLPVEPISRASANQRSGRCGRVGPGICVRLYSVEDFESRDAFTTPEIRRTNLASVVLQSKTLRLGRLDQFPMIDPPRPEAIREGMRTLQELGALDEEQELNDVGWQLGRLPVDPRVGRILIAAKDLGVLPEVLPIAAAMENPDPRDRPPEKKAAADEAHAAFKDPESDFLSLLRLWRFYDAMRSEHSRGKLTRILRKNFLSPTRMREWADVYRQLKEMASSIGEGKRRRRRKPKSRDDRGQATDPKAGANSTGRGRSVGKIRYAPLDPAKQANEQPIVDADRYVLVHQALMTGLLSGIAMAGDKNEYTGAGGLKLYLWPGSGIFESKPKWIVAAELVETAKQYARTCAKIQPGWIESVGGHLLKSSYSDPHWSRKSGGAFCYQRQSLFGLPVVVRRRVPLAPIDPATSRDLLIRHGLVENELPTTAKSIRHNRRLIESIEKLAAKTRRRDLVVDDYSLLSFYASRLPEDVCDRPRLEKFDRQHATPDWAAKLKNDVGLSAWLAEPPLVESTEQVDLDKTPYLRPDDILSVASVAIAADAYPDELAAGSSRLPLQYHFRPGAEDDGVHLTIHEAALPQVSDDALGWLVPGLLEPKVIAMIKSLPKRLRRNLVPAADVAAKVVAEISDQRGKVPFLPTLCEALTRHAEVRVVASDFQAEKLEPHLEFLVNVVDDSGKVIESTRGVDEVKARLGSRVVDDADVAAAADGPEEDWSREKMTTFDVDVLPREVIRKRGGVQVAQYPGLVDQGDFVSTKLFSEEASAESSTQLGLMRLYAMACKKDLRSQVRHLPALAEAKIKLAPVLPSSIMESSLADLIIRVALVESQPGRRVPLVRKRSEFDEQVKMASQRIGEATQDIAGWLTKLTESYHAMRCQWEEVTSSKLDDVRGDVMNQMEWLVAEDFVAWVPWKHLQHYPRYMKAIAYRLEKASSSATRDAESRQMIGTLWQRWLAGLPEDRRDPKSQRWSEFRWLIEELRVSQFAQPLGTAVKVSEKRCEKLLAT</sequence>
<accession>A0ABS8NMS3</accession>
<dbReference type="PROSITE" id="PS51192">
    <property type="entry name" value="HELICASE_ATP_BIND_1"/>
    <property type="match status" value="1"/>
</dbReference>
<protein>
    <recommendedName>
        <fullName evidence="2">RNA helicase</fullName>
        <ecNumber evidence="2">3.6.4.13</ecNumber>
    </recommendedName>
</protein>
<evidence type="ECO:0000256" key="7">
    <source>
        <dbReference type="SAM" id="MobiDB-lite"/>
    </source>
</evidence>
<dbReference type="Pfam" id="PF00271">
    <property type="entry name" value="Helicase_C"/>
    <property type="match status" value="1"/>
</dbReference>
<organism evidence="10 11">
    <name type="scientific">Rhodopirellula halodulae</name>
    <dbReference type="NCBI Taxonomy" id="2894198"/>
    <lineage>
        <taxon>Bacteria</taxon>
        <taxon>Pseudomonadati</taxon>
        <taxon>Planctomycetota</taxon>
        <taxon>Planctomycetia</taxon>
        <taxon>Pirellulales</taxon>
        <taxon>Pirellulaceae</taxon>
        <taxon>Rhodopirellula</taxon>
    </lineage>
</organism>
<dbReference type="PANTHER" id="PTHR18934:SF99">
    <property type="entry name" value="ATP-DEPENDENT RNA HELICASE DHX37-RELATED"/>
    <property type="match status" value="1"/>
</dbReference>
<keyword evidence="6" id="KW-0067">ATP-binding</keyword>
<dbReference type="SMART" id="SM00847">
    <property type="entry name" value="HA2"/>
    <property type="match status" value="1"/>
</dbReference>
<evidence type="ECO:0000256" key="5">
    <source>
        <dbReference type="ARBA" id="ARBA00022806"/>
    </source>
</evidence>
<feature type="region of interest" description="Disordered" evidence="7">
    <location>
        <begin position="608"/>
        <end position="648"/>
    </location>
</feature>
<feature type="region of interest" description="Disordered" evidence="7">
    <location>
        <begin position="527"/>
        <end position="548"/>
    </location>
</feature>
<dbReference type="SMART" id="SM00487">
    <property type="entry name" value="DEXDc"/>
    <property type="match status" value="1"/>
</dbReference>
<evidence type="ECO:0000259" key="8">
    <source>
        <dbReference type="PROSITE" id="PS51192"/>
    </source>
</evidence>
<evidence type="ECO:0000256" key="6">
    <source>
        <dbReference type="ARBA" id="ARBA00022840"/>
    </source>
</evidence>
<evidence type="ECO:0000313" key="10">
    <source>
        <dbReference type="EMBL" id="MCC9644679.1"/>
    </source>
</evidence>
<dbReference type="InterPro" id="IPR027417">
    <property type="entry name" value="P-loop_NTPase"/>
</dbReference>
<evidence type="ECO:0000259" key="9">
    <source>
        <dbReference type="PROSITE" id="PS51194"/>
    </source>
</evidence>
<keyword evidence="11" id="KW-1185">Reference proteome</keyword>
<keyword evidence="5 10" id="KW-0347">Helicase</keyword>
<dbReference type="InterPro" id="IPR011709">
    <property type="entry name" value="DEAD-box_helicase_OB_fold"/>
</dbReference>
<dbReference type="InterPro" id="IPR001650">
    <property type="entry name" value="Helicase_C-like"/>
</dbReference>